<evidence type="ECO:0000313" key="2">
    <source>
        <dbReference type="EMBL" id="WHS65156.1"/>
    </source>
</evidence>
<feature type="region of interest" description="Disordered" evidence="1">
    <location>
        <begin position="105"/>
        <end position="170"/>
    </location>
</feature>
<feature type="compositionally biased region" description="Low complexity" evidence="1">
    <location>
        <begin position="120"/>
        <end position="145"/>
    </location>
</feature>
<evidence type="ECO:0000313" key="3">
    <source>
        <dbReference type="Proteomes" id="UP001240697"/>
    </source>
</evidence>
<dbReference type="InterPro" id="IPR021693">
    <property type="entry name" value="DUF3275"/>
</dbReference>
<reference evidence="2 3" key="1">
    <citation type="submission" date="2023-05" db="EMBL/GenBank/DDBJ databases">
        <authorList>
            <person name="Yin Y."/>
            <person name="Lu Z."/>
        </authorList>
    </citation>
    <scope>NUCLEOTIDE SEQUENCE [LARGE SCALE GENOMIC DNA]</scope>
    <source>
        <strain evidence="2 3">ZM22</strain>
    </source>
</reference>
<evidence type="ECO:0000256" key="1">
    <source>
        <dbReference type="SAM" id="MobiDB-lite"/>
    </source>
</evidence>
<dbReference type="Pfam" id="PF11679">
    <property type="entry name" value="DUF3275"/>
    <property type="match status" value="1"/>
</dbReference>
<dbReference type="EMBL" id="CP125947">
    <property type="protein sequence ID" value="WHS65156.1"/>
    <property type="molecule type" value="Genomic_DNA"/>
</dbReference>
<name>A0ABY8SSB7_9BURK</name>
<organism evidence="2 3">
    <name type="scientific">Comamonas resistens</name>
    <dbReference type="NCBI Taxonomy" id="3046670"/>
    <lineage>
        <taxon>Bacteria</taxon>
        <taxon>Pseudomonadati</taxon>
        <taxon>Pseudomonadota</taxon>
        <taxon>Betaproteobacteria</taxon>
        <taxon>Burkholderiales</taxon>
        <taxon>Comamonadaceae</taxon>
        <taxon>Comamonas</taxon>
    </lineage>
</organism>
<gene>
    <name evidence="2" type="ORF">QMY55_22160</name>
</gene>
<proteinExistence type="predicted"/>
<accession>A0ABY8SSB7</accession>
<feature type="compositionally biased region" description="Low complexity" evidence="1">
    <location>
        <begin position="157"/>
        <end position="169"/>
    </location>
</feature>
<protein>
    <submittedName>
        <fullName evidence="2">DUF3275 family protein</fullName>
    </submittedName>
</protein>
<dbReference type="RefSeq" id="WP_283486257.1">
    <property type="nucleotide sequence ID" value="NZ_CP125947.1"/>
</dbReference>
<dbReference type="Proteomes" id="UP001240697">
    <property type="component" value="Chromosome"/>
</dbReference>
<keyword evidence="3" id="KW-1185">Reference proteome</keyword>
<sequence>MAATTAPTRSVLPIVVPGQLTLRTIRGKNGPFTVGRLTTPIGEFAVKDAELEQYPEGKYDGEFIIRYIFAKSYPVAGGARFEVRANLDGMTLNGIDKLSRDEARSFATQEVDPLDEEQGAQPAATPAKPVKASKPAKPAPVQASADPMVDTTPFGVDAPTPAATDAAAAHGSAEEGDVALFGILWPLGESVKLDSTIDRRALRAQIARLGELGYSLDFKTQEWSRQAELQPA</sequence>